<accession>T2JM03</accession>
<dbReference type="Proteomes" id="UP000018130">
    <property type="component" value="Unassembled WGS sequence"/>
</dbReference>
<dbReference type="EMBL" id="CAQN01000212">
    <property type="protein sequence ID" value="CCQ65547.1"/>
    <property type="molecule type" value="Genomic_DNA"/>
</dbReference>
<organism evidence="2 3">
    <name type="scientific">Crocosphaera watsonii WH 0402</name>
    <dbReference type="NCBI Taxonomy" id="1284629"/>
    <lineage>
        <taxon>Bacteria</taxon>
        <taxon>Bacillati</taxon>
        <taxon>Cyanobacteriota</taxon>
        <taxon>Cyanophyceae</taxon>
        <taxon>Oscillatoriophycideae</taxon>
        <taxon>Chroococcales</taxon>
        <taxon>Aphanothecaceae</taxon>
        <taxon>Crocosphaera</taxon>
    </lineage>
</organism>
<dbReference type="InterPro" id="IPR041657">
    <property type="entry name" value="HTH_17"/>
</dbReference>
<dbReference type="Pfam" id="PF12728">
    <property type="entry name" value="HTH_17"/>
    <property type="match status" value="1"/>
</dbReference>
<evidence type="ECO:0000259" key="1">
    <source>
        <dbReference type="Pfam" id="PF12728"/>
    </source>
</evidence>
<comment type="caution">
    <text evidence="2">The sequence shown here is derived from an EMBL/GenBank/DDBJ whole genome shotgun (WGS) entry which is preliminary data.</text>
</comment>
<evidence type="ECO:0000313" key="3">
    <source>
        <dbReference type="Proteomes" id="UP000018130"/>
    </source>
</evidence>
<protein>
    <submittedName>
        <fullName evidence="2">Excisionase domain protein</fullName>
    </submittedName>
</protein>
<proteinExistence type="predicted"/>
<feature type="domain" description="Helix-turn-helix" evidence="1">
    <location>
        <begin position="72"/>
        <end position="119"/>
    </location>
</feature>
<reference evidence="2 3" key="1">
    <citation type="submission" date="2013-01" db="EMBL/GenBank/DDBJ databases">
        <authorList>
            <person name="Bench S."/>
        </authorList>
    </citation>
    <scope>NUCLEOTIDE SEQUENCE [LARGE SCALE GENOMIC DNA]</scope>
    <source>
        <strain evidence="2 3">WH 0402</strain>
    </source>
</reference>
<dbReference type="RefSeq" id="WP_048323643.1">
    <property type="nucleotide sequence ID" value="NZ_CAQN01000212.1"/>
</dbReference>
<dbReference type="InterPro" id="IPR010093">
    <property type="entry name" value="SinI_DNA-bd"/>
</dbReference>
<evidence type="ECO:0000313" key="2">
    <source>
        <dbReference type="EMBL" id="CCQ65547.1"/>
    </source>
</evidence>
<dbReference type="AlphaFoldDB" id="T2JM03"/>
<sequence>MTVSTHPTIEEIAKISSQILDSCSVTNETCELKVNEDQTITIPSSILPQLRDILNHIAQGNDIKIVPIKQELTTTEAASILNVSRPYLVELLESGKIPFRKVGVRRRILYQDVITYKEKVDAQRRKTLAELTAQAQELNMGY</sequence>
<dbReference type="GO" id="GO:0003677">
    <property type="term" value="F:DNA binding"/>
    <property type="evidence" value="ECO:0007669"/>
    <property type="project" value="InterPro"/>
</dbReference>
<name>T2JM03_CROWT</name>
<reference evidence="2 3" key="2">
    <citation type="submission" date="2013-09" db="EMBL/GenBank/DDBJ databases">
        <title>Whole genome comparison of six Crocosphaera watsonii strains with differing phenotypes.</title>
        <authorList>
            <person name="Bench S.R."/>
            <person name="Heller P."/>
            <person name="Frank I."/>
            <person name="Arciniega M."/>
            <person name="Shilova I.N."/>
            <person name="Zehr J.P."/>
        </authorList>
    </citation>
    <scope>NUCLEOTIDE SEQUENCE [LARGE SCALE GENOMIC DNA]</scope>
    <source>
        <strain evidence="2 3">WH 0402</strain>
    </source>
</reference>
<gene>
    <name evidence="2" type="ORF">CWATWH0402_4129</name>
</gene>
<dbReference type="NCBIfam" id="TIGR01764">
    <property type="entry name" value="excise"/>
    <property type="match status" value="1"/>
</dbReference>